<evidence type="ECO:0000256" key="1">
    <source>
        <dbReference type="SAM" id="SignalP"/>
    </source>
</evidence>
<dbReference type="Gene3D" id="1.20.144.10">
    <property type="entry name" value="Phosphatidic acid phosphatase type 2/haloperoxidase"/>
    <property type="match status" value="1"/>
</dbReference>
<evidence type="ECO:0000313" key="3">
    <source>
        <dbReference type="EMBL" id="EFZ37134.1"/>
    </source>
</evidence>
<keyword evidence="4" id="KW-1185">Reference proteome</keyword>
<feature type="chain" id="PRO_5003223910" evidence="1">
    <location>
        <begin position="21"/>
        <end position="554"/>
    </location>
</feature>
<dbReference type="HOGENOM" id="CLU_036394_0_0_10"/>
<feature type="domain" description="Phosphatidic acid phosphatase type 2/haloperoxidase" evidence="2">
    <location>
        <begin position="139"/>
        <end position="240"/>
    </location>
</feature>
<dbReference type="eggNOG" id="COG0671">
    <property type="taxonomic scope" value="Bacteria"/>
</dbReference>
<proteinExistence type="predicted"/>
<dbReference type="SMART" id="SM00014">
    <property type="entry name" value="acidPPc"/>
    <property type="match status" value="1"/>
</dbReference>
<dbReference type="Proteomes" id="UP000005580">
    <property type="component" value="Unassembled WGS sequence"/>
</dbReference>
<dbReference type="PANTHER" id="PTHR14969">
    <property type="entry name" value="SPHINGOSINE-1-PHOSPHATE PHOSPHOHYDROLASE"/>
    <property type="match status" value="1"/>
</dbReference>
<feature type="signal peptide" evidence="1">
    <location>
        <begin position="1"/>
        <end position="20"/>
    </location>
</feature>
<gene>
    <name evidence="3" type="ORF">HMPREF0663_11192</name>
</gene>
<dbReference type="Pfam" id="PF01569">
    <property type="entry name" value="PAP2"/>
    <property type="match status" value="1"/>
</dbReference>
<dbReference type="CDD" id="cd03394">
    <property type="entry name" value="PAP2_like_5"/>
    <property type="match status" value="1"/>
</dbReference>
<accession>E7RPU1</accession>
<dbReference type="STRING" id="28134.SAMN05444288_1682"/>
<sequence length="554" mass="62025">MKFIITTLLIQFICLITLSAQVPSDSIQTPDTLQPIIQGTRGTLATPDTLIHAFHSIQTAYQTQQHSFKSDVSLTSIPWITAGILLRRDRKNFRDLRNKFVYEFHNETDNYSQYLPLVAATGLKAAGYEGRSNWPRYLVSSAASYVVMAALVNGIKYTAKELRPDDTSHNSFPSGHTATAFAAATIFHKEYGMTRSPWFSIAGYALATATGCMRVLNNRHWVSDTFAGAGIGILSTELGYSIGDLLFKGKGIIKNDLLLQNDLTRYPSFFNIQTGVGLGNQSLKLPVKDLQLEEYYDELPAQELKFTVSTQIGVEGAYFFNPYIGVGGRLRISSKRVKNWKEFTQNPLGDLADFSPTIGRFIEEYTLKVNSDHLSEFTTGAGLYFSLPISSHCAVGTKLLIGRSYMHGIDIDAHAKGVKMDVDMSYENNNGKKFLTYEVRMHQGNDGSVTTNKYDTSWEYLNMEGDKSTNVATGVSFTFAQKSFFAWRLYLDYDFCRQKYNITYAPTQFIKAAAEKLTYEGQSANADSYIHSYTSRQRKYMSTFSLGAAFSVSF</sequence>
<dbReference type="AlphaFoldDB" id="E7RPU1"/>
<reference evidence="3" key="1">
    <citation type="submission" date="2011-01" db="EMBL/GenBank/DDBJ databases">
        <authorList>
            <person name="Muzny D."/>
            <person name="Qin X."/>
            <person name="Buhay C."/>
            <person name="Dugan-Rocha S."/>
            <person name="Ding Y."/>
            <person name="Chen G."/>
            <person name="Hawes A."/>
            <person name="Holder M."/>
            <person name="Jhangiani S."/>
            <person name="Johnson A."/>
            <person name="Khan Z."/>
            <person name="Li Z."/>
            <person name="Liu W."/>
            <person name="Liu X."/>
            <person name="Perez L."/>
            <person name="Shen H."/>
            <person name="Wang Q."/>
            <person name="Watt J."/>
            <person name="Xi L."/>
            <person name="Xin Y."/>
            <person name="Zhou J."/>
            <person name="Deng J."/>
            <person name="Jiang H."/>
            <person name="Liu Y."/>
            <person name="Qu J."/>
            <person name="Song X.-Z."/>
            <person name="Zhang L."/>
            <person name="Villasana D."/>
            <person name="Johnson A."/>
            <person name="Liu J."/>
            <person name="Liyanage D."/>
            <person name="Lorensuhewa L."/>
            <person name="Robinson T."/>
            <person name="Song A."/>
            <person name="Song B.-B."/>
            <person name="Dinh H."/>
            <person name="Thornton R."/>
            <person name="Coyle M."/>
            <person name="Francisco L."/>
            <person name="Jackson L."/>
            <person name="Javaid M."/>
            <person name="Korchina V."/>
            <person name="Kovar C."/>
            <person name="Mata R."/>
            <person name="Mathew T."/>
            <person name="Ngo R."/>
            <person name="Nguyen L."/>
            <person name="Nguyen N."/>
            <person name="Okwuonu G."/>
            <person name="Ongeri F."/>
            <person name="Pham C."/>
            <person name="Simmons D."/>
            <person name="Wilczek-Boney K."/>
            <person name="Hale W."/>
            <person name="Jakkamsetti A."/>
            <person name="Pham P."/>
            <person name="Ruth R."/>
            <person name="San Lucas F."/>
            <person name="Warren J."/>
            <person name="Zhang J."/>
            <person name="Zhao Z."/>
            <person name="Zhou C."/>
            <person name="Zhu D."/>
            <person name="Lee S."/>
            <person name="Bess C."/>
            <person name="Blankenburg K."/>
            <person name="Forbes L."/>
            <person name="Fu Q."/>
            <person name="Gubbala S."/>
            <person name="Hirani K."/>
            <person name="Jayaseelan J.C."/>
            <person name="Lara F."/>
            <person name="Munidasa M."/>
            <person name="Palculict T."/>
            <person name="Patil S."/>
            <person name="Pu L.-L."/>
            <person name="Saada N."/>
            <person name="Tang L."/>
            <person name="Weissenberger G."/>
            <person name="Zhu Y."/>
            <person name="Hemphill L."/>
            <person name="Shang Y."/>
            <person name="Youmans B."/>
            <person name="Ayvaz T."/>
            <person name="Ross M."/>
            <person name="Santibanez J."/>
            <person name="Aqrawi P."/>
            <person name="Gross S."/>
            <person name="Joshi V."/>
            <person name="Fowler G."/>
            <person name="Nazareth L."/>
            <person name="Reid J."/>
            <person name="Worley K."/>
            <person name="Petrosino J."/>
            <person name="Highlander S."/>
            <person name="Gibbs R."/>
        </authorList>
    </citation>
    <scope>NUCLEOTIDE SEQUENCE [LARGE SCALE GENOMIC DNA]</scope>
    <source>
        <strain evidence="3">ATCC 33269</strain>
    </source>
</reference>
<name>E7RPU1_9BACT</name>
<dbReference type="EMBL" id="AEPE02000004">
    <property type="protein sequence ID" value="EFZ37134.1"/>
    <property type="molecule type" value="Genomic_DNA"/>
</dbReference>
<dbReference type="InterPro" id="IPR000326">
    <property type="entry name" value="PAP2/HPO"/>
</dbReference>
<dbReference type="SUPFAM" id="SSF48317">
    <property type="entry name" value="Acid phosphatase/Vanadium-dependent haloperoxidase"/>
    <property type="match status" value="1"/>
</dbReference>
<organism evidence="3 4">
    <name type="scientific">Hoylesella oralis ATCC 33269</name>
    <dbReference type="NCBI Taxonomy" id="873533"/>
    <lineage>
        <taxon>Bacteria</taxon>
        <taxon>Pseudomonadati</taxon>
        <taxon>Bacteroidota</taxon>
        <taxon>Bacteroidia</taxon>
        <taxon>Bacteroidales</taxon>
        <taxon>Prevotellaceae</taxon>
        <taxon>Hoylesella</taxon>
    </lineage>
</organism>
<protein>
    <submittedName>
        <fullName evidence="3">PAP2 family protein</fullName>
    </submittedName>
</protein>
<dbReference type="PANTHER" id="PTHR14969:SF13">
    <property type="entry name" value="AT30094P"/>
    <property type="match status" value="1"/>
</dbReference>
<keyword evidence="1" id="KW-0732">Signal</keyword>
<dbReference type="InterPro" id="IPR036938">
    <property type="entry name" value="PAP2/HPO_sf"/>
</dbReference>
<evidence type="ECO:0000313" key="4">
    <source>
        <dbReference type="Proteomes" id="UP000005580"/>
    </source>
</evidence>
<evidence type="ECO:0000259" key="2">
    <source>
        <dbReference type="SMART" id="SM00014"/>
    </source>
</evidence>
<comment type="caution">
    <text evidence="3">The sequence shown here is derived from an EMBL/GenBank/DDBJ whole genome shotgun (WGS) entry which is preliminary data.</text>
</comment>
<dbReference type="RefSeq" id="WP_004368462.1">
    <property type="nucleotide sequence ID" value="NZ_GL833118.1"/>
</dbReference>